<protein>
    <recommendedName>
        <fullName evidence="7">UPF0761 membrane protein QJT92_03320</fullName>
    </recommendedName>
</protein>
<reference evidence="9" key="2">
    <citation type="submission" date="2016-10" db="EMBL/GenBank/DDBJ databases">
        <authorList>
            <person name="de Groot N.N."/>
        </authorList>
    </citation>
    <scope>NUCLEOTIDE SEQUENCE [LARGE SCALE GENOMIC DNA]</scope>
    <source>
        <strain evidence="9">DSM 24204</strain>
    </source>
</reference>
<dbReference type="PIRSF" id="PIRSF035875">
    <property type="entry name" value="RNase_BN"/>
    <property type="match status" value="1"/>
</dbReference>
<keyword evidence="11" id="KW-1185">Reference proteome</keyword>
<evidence type="ECO:0000313" key="8">
    <source>
        <dbReference type="EMBL" id="MDP8084962.1"/>
    </source>
</evidence>
<evidence type="ECO:0000313" key="9">
    <source>
        <dbReference type="EMBL" id="SEM23883.1"/>
    </source>
</evidence>
<feature type="transmembrane region" description="Helical" evidence="7">
    <location>
        <begin position="229"/>
        <end position="256"/>
    </location>
</feature>
<feature type="transmembrane region" description="Helical" evidence="7">
    <location>
        <begin position="173"/>
        <end position="190"/>
    </location>
</feature>
<evidence type="ECO:0000256" key="2">
    <source>
        <dbReference type="ARBA" id="ARBA00022475"/>
    </source>
</evidence>
<evidence type="ECO:0000313" key="11">
    <source>
        <dbReference type="Proteomes" id="UP001224812"/>
    </source>
</evidence>
<dbReference type="Proteomes" id="UP001224812">
    <property type="component" value="Unassembled WGS sequence"/>
</dbReference>
<reference evidence="10" key="1">
    <citation type="submission" date="2016-10" db="EMBL/GenBank/DDBJ databases">
        <authorList>
            <person name="Varghese N."/>
            <person name="Submissions S."/>
        </authorList>
    </citation>
    <scope>NUCLEOTIDE SEQUENCE [LARGE SCALE GENOMIC DNA]</scope>
    <source>
        <strain evidence="10">DSM 24204</strain>
    </source>
</reference>
<keyword evidence="5 7" id="KW-1133">Transmembrane helix</keyword>
<proteinExistence type="inferred from homology"/>
<name>A0A1H7WQZ9_9PAST</name>
<evidence type="ECO:0000313" key="10">
    <source>
        <dbReference type="Proteomes" id="UP000198883"/>
    </source>
</evidence>
<dbReference type="NCBIfam" id="NF002457">
    <property type="entry name" value="PRK01637.1"/>
    <property type="match status" value="1"/>
</dbReference>
<evidence type="ECO:0000256" key="3">
    <source>
        <dbReference type="ARBA" id="ARBA00022519"/>
    </source>
</evidence>
<evidence type="ECO:0000256" key="4">
    <source>
        <dbReference type="ARBA" id="ARBA00022692"/>
    </source>
</evidence>
<accession>A0A1H7WQZ9</accession>
<dbReference type="NCBIfam" id="TIGR00765">
    <property type="entry name" value="yihY_not_rbn"/>
    <property type="match status" value="1"/>
</dbReference>
<keyword evidence="4 7" id="KW-0812">Transmembrane</keyword>
<reference evidence="8 11" key="3">
    <citation type="journal article" date="2023" name="Front. Microbiol.">
        <title>Phylogeography and host specificity of Pasteurellaceae pathogenic to sea-farmed fish in the north-east Atlantic.</title>
        <authorList>
            <person name="Gulla S."/>
            <person name="Colquhoun D.J."/>
            <person name="Olsen A.B."/>
            <person name="Spilsberg B."/>
            <person name="Lagesen K."/>
            <person name="Aakesson C.P."/>
            <person name="Strom S."/>
            <person name="Manji F."/>
            <person name="Birkbeck T.H."/>
            <person name="Nilsen H.K."/>
        </authorList>
    </citation>
    <scope>NUCLEOTIDE SEQUENCE [LARGE SCALE GENOMIC DNA]</scope>
    <source>
        <strain evidence="8 11">VIO11850</strain>
    </source>
</reference>
<dbReference type="InterPro" id="IPR023679">
    <property type="entry name" value="UPF0761_bac"/>
</dbReference>
<dbReference type="RefSeq" id="WP_090921435.1">
    <property type="nucleotide sequence ID" value="NZ_CP016180.1"/>
</dbReference>
<dbReference type="HAMAP" id="MF_00672">
    <property type="entry name" value="UPF0761"/>
    <property type="match status" value="1"/>
</dbReference>
<dbReference type="Pfam" id="PF03631">
    <property type="entry name" value="Virul_fac_BrkB"/>
    <property type="match status" value="1"/>
</dbReference>
<sequence>MQQFLLFIQVLRLRFTQNKLTMAAGHLTYNTMLAIVPLIMVMFSIFAAFPIFNEVTGELKAFIYNNFAPSIGDVVQTHLDNFVNNSRKMSAVGTMVLIAIALLLISNIDNTLNAMWHKTQKRRWLISFAIYWMILTLGPLLVGVSISVSTYILSLEILNPEGMLAVSTPFLSLVPFFITWLLFTLVYTIVPNTTVLFRHAAIGALLAAIFFTLGKQVFIWYITTFPSYQAIYGALAVLPIMIVWIHLSWLVVLIGAQVSAVFKDIMLINVGVLEIENNEELK</sequence>
<feature type="transmembrane region" description="Helical" evidence="7">
    <location>
        <begin position="202"/>
        <end position="223"/>
    </location>
</feature>
<keyword evidence="3" id="KW-0997">Cell inner membrane</keyword>
<dbReference type="InterPro" id="IPR017039">
    <property type="entry name" value="Virul_fac_BrkB"/>
</dbReference>
<dbReference type="PANTHER" id="PTHR30213:SF0">
    <property type="entry name" value="UPF0761 MEMBRANE PROTEIN YIHY"/>
    <property type="match status" value="1"/>
</dbReference>
<dbReference type="AlphaFoldDB" id="A0A1H7WQZ9"/>
<comment type="similarity">
    <text evidence="7">Belongs to the UPF0761 family.</text>
</comment>
<feature type="transmembrane region" description="Helical" evidence="7">
    <location>
        <begin position="27"/>
        <end position="52"/>
    </location>
</feature>
<dbReference type="EMBL" id="FOBN01000009">
    <property type="protein sequence ID" value="SEM23883.1"/>
    <property type="molecule type" value="Genomic_DNA"/>
</dbReference>
<evidence type="ECO:0000256" key="1">
    <source>
        <dbReference type="ARBA" id="ARBA00004651"/>
    </source>
</evidence>
<dbReference type="PANTHER" id="PTHR30213">
    <property type="entry name" value="INNER MEMBRANE PROTEIN YHJD"/>
    <property type="match status" value="1"/>
</dbReference>
<dbReference type="GO" id="GO:0005886">
    <property type="term" value="C:plasma membrane"/>
    <property type="evidence" value="ECO:0007669"/>
    <property type="project" value="UniProtKB-SubCell"/>
</dbReference>
<keyword evidence="2 7" id="KW-1003">Cell membrane</keyword>
<dbReference type="OrthoDB" id="9808671at2"/>
<evidence type="ECO:0000256" key="7">
    <source>
        <dbReference type="HAMAP-Rule" id="MF_00672"/>
    </source>
</evidence>
<keyword evidence="6 7" id="KW-0472">Membrane</keyword>
<dbReference type="GeneID" id="83545454"/>
<dbReference type="Proteomes" id="UP000198883">
    <property type="component" value="Unassembled WGS sequence"/>
</dbReference>
<dbReference type="EMBL" id="JASAVS010000004">
    <property type="protein sequence ID" value="MDP8084962.1"/>
    <property type="molecule type" value="Genomic_DNA"/>
</dbReference>
<dbReference type="STRING" id="97481.SAMN05444853_10965"/>
<organism evidence="9 10">
    <name type="scientific">Phocoenobacter skyensis</name>
    <dbReference type="NCBI Taxonomy" id="97481"/>
    <lineage>
        <taxon>Bacteria</taxon>
        <taxon>Pseudomonadati</taxon>
        <taxon>Pseudomonadota</taxon>
        <taxon>Gammaproteobacteria</taxon>
        <taxon>Pasteurellales</taxon>
        <taxon>Pasteurellaceae</taxon>
        <taxon>Phocoenobacter</taxon>
    </lineage>
</organism>
<evidence type="ECO:0000256" key="6">
    <source>
        <dbReference type="ARBA" id="ARBA00023136"/>
    </source>
</evidence>
<evidence type="ECO:0000256" key="5">
    <source>
        <dbReference type="ARBA" id="ARBA00022989"/>
    </source>
</evidence>
<feature type="transmembrane region" description="Helical" evidence="7">
    <location>
        <begin position="89"/>
        <end position="108"/>
    </location>
</feature>
<comment type="subcellular location">
    <subcellularLocation>
        <location evidence="1 7">Cell membrane</location>
        <topology evidence="1 7">Multi-pass membrane protein</topology>
    </subcellularLocation>
</comment>
<feature type="transmembrane region" description="Helical" evidence="7">
    <location>
        <begin position="129"/>
        <end position="153"/>
    </location>
</feature>
<gene>
    <name evidence="8" type="ORF">QJT92_03320</name>
    <name evidence="9" type="ORF">SAMN05444853_10965</name>
</gene>